<evidence type="ECO:0000259" key="1">
    <source>
        <dbReference type="Pfam" id="PF17726"/>
    </source>
</evidence>
<keyword evidence="2" id="KW-0255">Endonuclease</keyword>
<dbReference type="InterPro" id="IPR036388">
    <property type="entry name" value="WH-like_DNA-bd_sf"/>
</dbReference>
<proteinExistence type="predicted"/>
<accession>A0ABR7HNT4</accession>
<dbReference type="Gene3D" id="1.10.10.10">
    <property type="entry name" value="Winged helix-like DNA-binding domain superfamily/Winged helix DNA-binding domain"/>
    <property type="match status" value="1"/>
</dbReference>
<organism evidence="2 3">
    <name type="scientific">Ruminococcus intestinalis</name>
    <dbReference type="NCBI Taxonomy" id="2763066"/>
    <lineage>
        <taxon>Bacteria</taxon>
        <taxon>Bacillati</taxon>
        <taxon>Bacillota</taxon>
        <taxon>Clostridia</taxon>
        <taxon>Eubacteriales</taxon>
        <taxon>Oscillospiraceae</taxon>
        <taxon>Ruminococcus</taxon>
    </lineage>
</organism>
<evidence type="ECO:0000313" key="2">
    <source>
        <dbReference type="EMBL" id="MBC5729193.1"/>
    </source>
</evidence>
<dbReference type="InterPro" id="IPR041368">
    <property type="entry name" value="DRP_C"/>
</dbReference>
<feature type="domain" description="Dam-replacing protein HTH" evidence="1">
    <location>
        <begin position="185"/>
        <end position="253"/>
    </location>
</feature>
<reference evidence="2 3" key="1">
    <citation type="submission" date="2020-08" db="EMBL/GenBank/DDBJ databases">
        <title>Genome public.</title>
        <authorList>
            <person name="Liu C."/>
            <person name="Sun Q."/>
        </authorList>
    </citation>
    <scope>NUCLEOTIDE SEQUENCE [LARGE SCALE GENOMIC DNA]</scope>
    <source>
        <strain evidence="2 3">NSJ-71</strain>
    </source>
</reference>
<keyword evidence="2" id="KW-0540">Nuclease</keyword>
<evidence type="ECO:0000313" key="3">
    <source>
        <dbReference type="Proteomes" id="UP000636755"/>
    </source>
</evidence>
<dbReference type="RefSeq" id="WP_186936387.1">
    <property type="nucleotide sequence ID" value="NZ_JACOPS010000007.1"/>
</dbReference>
<dbReference type="GO" id="GO:0004519">
    <property type="term" value="F:endonuclease activity"/>
    <property type="evidence" value="ECO:0007669"/>
    <property type="project" value="UniProtKB-KW"/>
</dbReference>
<sequence length="256" mass="30201">MNYNFNLSLIENYKSNSQKIRVMSETWLAENVYCPYCGNSHLSKFANNKPVADFYCDSCGEVFELKAKENNIGKKITDGAYSTMIERITSISNPDLFVMQYTKEYQVLNLLVVPKFFFTPEIIEKRKPLSENARRAGWIGCNILISDIPKQGKIFIVDRQHLRNKEDVINDYKLIKNMQTNNINNRGWLFDVLNCINEIPDKEFKLNDVYRFIEVLKEKHINNNHIEAKIRQQLQLLRDKGYIEFLERGHYRKINL</sequence>
<dbReference type="Pfam" id="PF06044">
    <property type="entry name" value="DpnI"/>
    <property type="match status" value="1"/>
</dbReference>
<dbReference type="EMBL" id="JACOPS010000007">
    <property type="protein sequence ID" value="MBC5729193.1"/>
    <property type="molecule type" value="Genomic_DNA"/>
</dbReference>
<protein>
    <submittedName>
        <fullName evidence="2">Restriction endonuclease</fullName>
    </submittedName>
</protein>
<keyword evidence="2" id="KW-0378">Hydrolase</keyword>
<dbReference type="Pfam" id="PF17726">
    <property type="entry name" value="DpnI_C"/>
    <property type="match status" value="1"/>
</dbReference>
<dbReference type="InterPro" id="IPR043025">
    <property type="entry name" value="DRP_PD-(D/E)XK_dom"/>
</dbReference>
<dbReference type="CDD" id="cd22319">
    <property type="entry name" value="DpnI-like"/>
    <property type="match status" value="1"/>
</dbReference>
<comment type="caution">
    <text evidence="2">The sequence shown here is derived from an EMBL/GenBank/DDBJ whole genome shotgun (WGS) entry which is preliminary data.</text>
</comment>
<gene>
    <name evidence="2" type="ORF">H8R91_11795</name>
</gene>
<name>A0ABR7HNT4_9FIRM</name>
<dbReference type="Proteomes" id="UP000636755">
    <property type="component" value="Unassembled WGS sequence"/>
</dbReference>
<dbReference type="InterPro" id="IPR010324">
    <property type="entry name" value="DRP"/>
</dbReference>
<dbReference type="Gene3D" id="3.40.210.30">
    <property type="entry name" value="Dam replacing family, catalytic PD-(D/E)XK domain"/>
    <property type="match status" value="1"/>
</dbReference>
<keyword evidence="3" id="KW-1185">Reference proteome</keyword>